<gene>
    <name evidence="4" type="ORF">J2739_004877</name>
</gene>
<dbReference type="InterPro" id="IPR018060">
    <property type="entry name" value="HTH_AraC"/>
</dbReference>
<keyword evidence="5" id="KW-1185">Reference proteome</keyword>
<name>A0ABU1NM43_9BURK</name>
<evidence type="ECO:0000259" key="3">
    <source>
        <dbReference type="PROSITE" id="PS01124"/>
    </source>
</evidence>
<dbReference type="Proteomes" id="UP001184230">
    <property type="component" value="Unassembled WGS sequence"/>
</dbReference>
<dbReference type="Gene3D" id="1.10.10.60">
    <property type="entry name" value="Homeodomain-like"/>
    <property type="match status" value="1"/>
</dbReference>
<keyword evidence="2" id="KW-0804">Transcription</keyword>
<dbReference type="PROSITE" id="PS01124">
    <property type="entry name" value="HTH_ARAC_FAMILY_2"/>
    <property type="match status" value="1"/>
</dbReference>
<evidence type="ECO:0000256" key="2">
    <source>
        <dbReference type="ARBA" id="ARBA00023163"/>
    </source>
</evidence>
<dbReference type="SUPFAM" id="SSF46689">
    <property type="entry name" value="Homeodomain-like"/>
    <property type="match status" value="2"/>
</dbReference>
<evidence type="ECO:0000256" key="1">
    <source>
        <dbReference type="ARBA" id="ARBA00023015"/>
    </source>
</evidence>
<dbReference type="Pfam" id="PF12833">
    <property type="entry name" value="HTH_18"/>
    <property type="match status" value="1"/>
</dbReference>
<reference evidence="4 5" key="1">
    <citation type="submission" date="2023-07" db="EMBL/GenBank/DDBJ databases">
        <title>Sorghum-associated microbial communities from plants grown in Nebraska, USA.</title>
        <authorList>
            <person name="Schachtman D."/>
        </authorList>
    </citation>
    <scope>NUCLEOTIDE SEQUENCE [LARGE SCALE GENOMIC DNA]</scope>
    <source>
        <strain evidence="4 5">DS1781</strain>
    </source>
</reference>
<accession>A0ABU1NM43</accession>
<dbReference type="InterPro" id="IPR009057">
    <property type="entry name" value="Homeodomain-like_sf"/>
</dbReference>
<comment type="caution">
    <text evidence="4">The sequence shown here is derived from an EMBL/GenBank/DDBJ whole genome shotgun (WGS) entry which is preliminary data.</text>
</comment>
<feature type="domain" description="HTH araC/xylS-type" evidence="3">
    <location>
        <begin position="214"/>
        <end position="312"/>
    </location>
</feature>
<dbReference type="EMBL" id="JAVDRF010000014">
    <property type="protein sequence ID" value="MDR6539081.1"/>
    <property type="molecule type" value="Genomic_DNA"/>
</dbReference>
<dbReference type="PANTHER" id="PTHR43436">
    <property type="entry name" value="ARAC-FAMILY TRANSCRIPTIONAL REGULATOR"/>
    <property type="match status" value="1"/>
</dbReference>
<keyword evidence="1" id="KW-0805">Transcription regulation</keyword>
<dbReference type="PANTHER" id="PTHR43436:SF1">
    <property type="entry name" value="TRANSCRIPTIONAL REGULATORY PROTEIN"/>
    <property type="match status" value="1"/>
</dbReference>
<dbReference type="RefSeq" id="WP_309906499.1">
    <property type="nucleotide sequence ID" value="NZ_JAVDRF010000014.1"/>
</dbReference>
<sequence>MLTSLQKAPQDDRSSEQVQVTVLRAELAALIDRLTGGADGIHPTAVPRLSLARVAHAPQHPVHAIHDPAFCVLAQGSKRVLLADEVYIYDSGQYLVVAQNLPVSGQVIDASPEAPYLGLKLSFDVKDIAAAALEFSYAEAGPARASPRGIYTGELSTAVLDPVLRLVKLLASPEDVPALAPLIVREILYRLLKSPEGWRLAQMAMVDSQSQRITQAISVLARRFQEPLRVEALAEEVHMSVSSLHHHFKAVTAMSPLQFQKQLRLQEARRIMISEHVDAATAGHRVGYESQSQFNREYSRFFGSPPVRDVKRLRELQLGRVSS</sequence>
<organism evidence="4 5">
    <name type="scientific">Variovorax soli</name>
    <dbReference type="NCBI Taxonomy" id="376815"/>
    <lineage>
        <taxon>Bacteria</taxon>
        <taxon>Pseudomonadati</taxon>
        <taxon>Pseudomonadota</taxon>
        <taxon>Betaproteobacteria</taxon>
        <taxon>Burkholderiales</taxon>
        <taxon>Comamonadaceae</taxon>
        <taxon>Variovorax</taxon>
    </lineage>
</organism>
<evidence type="ECO:0000313" key="5">
    <source>
        <dbReference type="Proteomes" id="UP001184230"/>
    </source>
</evidence>
<dbReference type="InterPro" id="IPR009594">
    <property type="entry name" value="Tscrpt_reg_HTH_AraC_N"/>
</dbReference>
<evidence type="ECO:0000313" key="4">
    <source>
        <dbReference type="EMBL" id="MDR6539081.1"/>
    </source>
</evidence>
<protein>
    <submittedName>
        <fullName evidence="4">AraC-like DNA-binding protein</fullName>
    </submittedName>
</protein>
<proteinExistence type="predicted"/>
<dbReference type="SMART" id="SM00342">
    <property type="entry name" value="HTH_ARAC"/>
    <property type="match status" value="1"/>
</dbReference>
<dbReference type="Pfam" id="PF06719">
    <property type="entry name" value="AraC_N"/>
    <property type="match status" value="1"/>
</dbReference>